<dbReference type="PATRIC" id="fig|679936.5.peg.536"/>
<dbReference type="Proteomes" id="UP000005439">
    <property type="component" value="Chromosome"/>
</dbReference>
<dbReference type="InterPro" id="IPR010359">
    <property type="entry name" value="IrrE_HExxH"/>
</dbReference>
<dbReference type="KEGG" id="sap:Sulac_0513"/>
<dbReference type="PANTHER" id="PTHR43236:SF1">
    <property type="entry name" value="BLL7220 PROTEIN"/>
    <property type="match status" value="1"/>
</dbReference>
<reference evidence="2 3" key="2">
    <citation type="journal article" date="2012" name="Stand. Genomic Sci.">
        <title>Complete genome sequence of the moderately thermophilic mineral-sulfide-oxidizing firmicute Sulfobacillus acidophilus type strain (NAL(T)).</title>
        <authorList>
            <person name="Anderson I."/>
            <person name="Chertkov O."/>
            <person name="Chen A."/>
            <person name="Saunders E."/>
            <person name="Lapidus A."/>
            <person name="Nolan M."/>
            <person name="Lucas S."/>
            <person name="Hammon N."/>
            <person name="Deshpande S."/>
            <person name="Cheng J.F."/>
            <person name="Han C."/>
            <person name="Tapia R."/>
            <person name="Goodwin L.A."/>
            <person name="Pitluck S."/>
            <person name="Liolios K."/>
            <person name="Pagani I."/>
            <person name="Ivanova N."/>
            <person name="Mikhailova N."/>
            <person name="Pati A."/>
            <person name="Palaniappan K."/>
            <person name="Land M."/>
            <person name="Pan C."/>
            <person name="Rohde M."/>
            <person name="Pukall R."/>
            <person name="Goker M."/>
            <person name="Detter J.C."/>
            <person name="Woyke T."/>
            <person name="Bristow J."/>
            <person name="Eisen J.A."/>
            <person name="Markowitz V."/>
            <person name="Hugenholtz P."/>
            <person name="Kyrpides N.C."/>
            <person name="Klenk H.P."/>
            <person name="Mavromatis K."/>
        </authorList>
    </citation>
    <scope>NUCLEOTIDE SEQUENCE [LARGE SCALE GENOMIC DNA]</scope>
    <source>
        <strain evidence="3">ATCC 700253 / DSM 10332 / NAL</strain>
    </source>
</reference>
<dbReference type="HOGENOM" id="CLU_1365603_0_0_9"/>
<accession>G8TZ88</accession>
<dbReference type="Gene3D" id="1.10.10.2910">
    <property type="match status" value="1"/>
</dbReference>
<organism evidence="2 3">
    <name type="scientific">Sulfobacillus acidophilus (strain ATCC 700253 / DSM 10332 / NAL)</name>
    <dbReference type="NCBI Taxonomy" id="679936"/>
    <lineage>
        <taxon>Bacteria</taxon>
        <taxon>Bacillati</taxon>
        <taxon>Bacillota</taxon>
        <taxon>Clostridia</taxon>
        <taxon>Eubacteriales</taxon>
        <taxon>Clostridiales Family XVII. Incertae Sedis</taxon>
        <taxon>Sulfobacillus</taxon>
    </lineage>
</organism>
<feature type="domain" description="IrrE N-terminal-like" evidence="1">
    <location>
        <begin position="47"/>
        <end position="167"/>
    </location>
</feature>
<dbReference type="EMBL" id="CP003179">
    <property type="protein sequence ID" value="AEW04057.1"/>
    <property type="molecule type" value="Genomic_DNA"/>
</dbReference>
<sequence length="200" mass="22960">MPKIDETTIADRRREAAAFAQDIIQRVPRQYQQIPRNLMAIAAHWDIRVAIKDLEIDGIFLRKVGQDGGHILVARRAPRIRQRFTVAHELGHYFHDTTHAIDHPGRWIEEREADAFASALLIPPDDLVHRATPQPLMAWFVAEQQTHAITELARYYAVSLQTLLQALVDFGLVEDLVPWVSPGPVWRAWERLRISQSVSQ</sequence>
<dbReference type="InterPro" id="IPR052345">
    <property type="entry name" value="Rad_response_metalloprotease"/>
</dbReference>
<gene>
    <name evidence="2" type="ordered locus">Sulac_0513</name>
</gene>
<dbReference type="Pfam" id="PF06114">
    <property type="entry name" value="Peptidase_M78"/>
    <property type="match status" value="1"/>
</dbReference>
<name>G8TZ88_SULAD</name>
<reference evidence="3" key="1">
    <citation type="submission" date="2011-12" db="EMBL/GenBank/DDBJ databases">
        <title>The complete genome of chromosome of Sulfobacillus acidophilus DSM 10332.</title>
        <authorList>
            <person name="Lucas S."/>
            <person name="Han J."/>
            <person name="Lapidus A."/>
            <person name="Bruce D."/>
            <person name="Goodwin L."/>
            <person name="Pitluck S."/>
            <person name="Peters L."/>
            <person name="Kyrpides N."/>
            <person name="Mavromatis K."/>
            <person name="Ivanova N."/>
            <person name="Mikhailova N."/>
            <person name="Chertkov O."/>
            <person name="Saunders E."/>
            <person name="Detter J.C."/>
            <person name="Tapia R."/>
            <person name="Han C."/>
            <person name="Land M."/>
            <person name="Hauser L."/>
            <person name="Markowitz V."/>
            <person name="Cheng J.-F."/>
            <person name="Hugenholtz P."/>
            <person name="Woyke T."/>
            <person name="Wu D."/>
            <person name="Pukall R."/>
            <person name="Gehrich-Schroeter G."/>
            <person name="Schneider S."/>
            <person name="Klenk H.-P."/>
            <person name="Eisen J.A."/>
        </authorList>
    </citation>
    <scope>NUCLEOTIDE SEQUENCE [LARGE SCALE GENOMIC DNA]</scope>
    <source>
        <strain evidence="3">ATCC 700253 / DSM 10332 / NAL</strain>
    </source>
</reference>
<proteinExistence type="predicted"/>
<evidence type="ECO:0000313" key="3">
    <source>
        <dbReference type="Proteomes" id="UP000005439"/>
    </source>
</evidence>
<evidence type="ECO:0000313" key="2">
    <source>
        <dbReference type="EMBL" id="AEW04057.1"/>
    </source>
</evidence>
<protein>
    <recommendedName>
        <fullName evidence="1">IrrE N-terminal-like domain-containing protein</fullName>
    </recommendedName>
</protein>
<dbReference type="AlphaFoldDB" id="G8TZ88"/>
<keyword evidence="3" id="KW-1185">Reference proteome</keyword>
<dbReference type="PANTHER" id="PTHR43236">
    <property type="entry name" value="ANTITOXIN HIGA1"/>
    <property type="match status" value="1"/>
</dbReference>
<evidence type="ECO:0000259" key="1">
    <source>
        <dbReference type="Pfam" id="PF06114"/>
    </source>
</evidence>